<evidence type="ECO:0000313" key="5">
    <source>
        <dbReference type="Proteomes" id="UP000694923"/>
    </source>
</evidence>
<feature type="compositionally biased region" description="Basic and acidic residues" evidence="3">
    <location>
        <begin position="250"/>
        <end position="296"/>
    </location>
</feature>
<dbReference type="GeneID" id="103595232"/>
<dbReference type="InterPro" id="IPR018039">
    <property type="entry name" value="IF_conserved"/>
</dbReference>
<feature type="region of interest" description="Disordered" evidence="3">
    <location>
        <begin position="520"/>
        <end position="607"/>
    </location>
</feature>
<dbReference type="PANTHER" id="PTHR47136:SF1">
    <property type="entry name" value="SYNEMIN"/>
    <property type="match status" value="1"/>
</dbReference>
<gene>
    <name evidence="6" type="primary">SYNM</name>
</gene>
<feature type="compositionally biased region" description="Polar residues" evidence="3">
    <location>
        <begin position="847"/>
        <end position="858"/>
    </location>
</feature>
<dbReference type="SUPFAM" id="SSF64593">
    <property type="entry name" value="Intermediate filament protein, coiled coil region"/>
    <property type="match status" value="1"/>
</dbReference>
<feature type="region of interest" description="Disordered" evidence="3">
    <location>
        <begin position="800"/>
        <end position="823"/>
    </location>
</feature>
<dbReference type="PROSITE" id="PS00226">
    <property type="entry name" value="IF_ROD_1"/>
    <property type="match status" value="1"/>
</dbReference>
<proteinExistence type="predicted"/>
<protein>
    <submittedName>
        <fullName evidence="6">Synemin</fullName>
    </submittedName>
</protein>
<feature type="compositionally biased region" description="Polar residues" evidence="3">
    <location>
        <begin position="382"/>
        <end position="396"/>
    </location>
</feature>
<feature type="compositionally biased region" description="Basic and acidic residues" evidence="3">
    <location>
        <begin position="597"/>
        <end position="606"/>
    </location>
</feature>
<dbReference type="Gene3D" id="1.20.5.170">
    <property type="match status" value="1"/>
</dbReference>
<evidence type="ECO:0000256" key="2">
    <source>
        <dbReference type="ARBA" id="ARBA00023054"/>
    </source>
</evidence>
<dbReference type="PROSITE" id="PS51842">
    <property type="entry name" value="IF_ROD_2"/>
    <property type="match status" value="1"/>
</dbReference>
<feature type="compositionally biased region" description="Basic and acidic residues" evidence="3">
    <location>
        <begin position="935"/>
        <end position="953"/>
    </location>
</feature>
<feature type="compositionally biased region" description="Basic and acidic residues" evidence="3">
    <location>
        <begin position="562"/>
        <end position="579"/>
    </location>
</feature>
<feature type="compositionally biased region" description="Gly residues" evidence="3">
    <location>
        <begin position="364"/>
        <end position="373"/>
    </location>
</feature>
<feature type="region of interest" description="Disordered" evidence="3">
    <location>
        <begin position="226"/>
        <end position="296"/>
    </location>
</feature>
<dbReference type="RefSeq" id="XP_008576804.1">
    <property type="nucleotide sequence ID" value="XM_008578582.1"/>
</dbReference>
<dbReference type="PANTHER" id="PTHR47136">
    <property type="entry name" value="SYNEMIN"/>
    <property type="match status" value="1"/>
</dbReference>
<keyword evidence="5" id="KW-1185">Reference proteome</keyword>
<feature type="region of interest" description="Disordered" evidence="3">
    <location>
        <begin position="838"/>
        <end position="858"/>
    </location>
</feature>
<organism evidence="5 6">
    <name type="scientific">Galeopterus variegatus</name>
    <name type="common">Malayan flying lemur</name>
    <name type="synonym">Cynocephalus variegatus</name>
    <dbReference type="NCBI Taxonomy" id="482537"/>
    <lineage>
        <taxon>Eukaryota</taxon>
        <taxon>Metazoa</taxon>
        <taxon>Chordata</taxon>
        <taxon>Craniata</taxon>
        <taxon>Vertebrata</taxon>
        <taxon>Euteleostomi</taxon>
        <taxon>Mammalia</taxon>
        <taxon>Eutheria</taxon>
        <taxon>Euarchontoglires</taxon>
        <taxon>Dermoptera</taxon>
        <taxon>Cynocephalidae</taxon>
        <taxon>Galeopterus</taxon>
    </lineage>
</organism>
<feature type="compositionally biased region" description="Basic and acidic residues" evidence="3">
    <location>
        <begin position="309"/>
        <end position="338"/>
    </location>
</feature>
<evidence type="ECO:0000256" key="3">
    <source>
        <dbReference type="SAM" id="MobiDB-lite"/>
    </source>
</evidence>
<name>A0ABM0R863_GALVR</name>
<keyword evidence="2" id="KW-0175">Coiled coil</keyword>
<sequence length="1021" mass="112263">MLSWRLQTGPEKAELQELNARLRGGGAAGLPRVIDCLEDEKAALTLAMADRLRDYQELVQVKTGLSLEVATYRALLEGESNPEILIWTEYIENVPQELRNISCQYTDSVLQRKNERNLFPRQKAPLASVNHSPALHSNLSGHLGSRRPTSIRSATGRGFLGSGYSSLATTQQENSYEKTFNREANFRTFSPTYGFSRDTEAQVKTFPDRPNTEVTRGVPTYLARDSTVAHGSSRERRDNVVAGASESTWSDERTVILEKKTEAKATREQERNRTGTIRTKHEEKMFDSKEKASEERNLRWEELTKLDKEARARESQHMRDKAKGKGSAKEESVRERDIPISLEPSQDSRAEVTPKGSQTPAGKDAGGGAGGEAGARAAGVRLSTSDTASSPQDDSMTETIAENIVTSILKQFTQSPDMEASANSFPDTKVTYVGRKELPGDRKTKTEIVVESKLTADVDISGEAGLDYLLSKDVKEVGLKGRPAEQVTGDVINLGLKGKEGRARVVNVEIVEEPVSYVGGEKSEELPTPFEVEEVDDVSPGPKGLVEEEESYGETDVTFSVHQHERTEQPRENITHVEEVTEAGDSEGEQSYFVSTPDEHPGGHDGDGDEGSVYGQVHIEEESTIRYSWQDEIVQGTWRRRKRDDALGEQVVKPLDVPEPSLEGDVGPTHWIEQVSSGEFHAEPTVIEKEIKIPHELHTSIKGVFSKEPRHQLVEVIGQLEETLPEGVKEELAALTRDGEDEPGSVSVDVKKVQTPGGDSVTLVAEVNLSQTVDADQLDLEELSRDEASEIEKAVESVVRDGLTKRQGQAPGSPDGEDGAETLVTGSRFKRWATRELYSPSGEGDDTSQASCSTEQLTSQGPVSATVEVSSPGGFVQSHVQEDMSQSVRHIRLGPTEIWRTEQVSYEGPTAEVVEMDVSNIEAIPSWTPEAGTEAEARRASDRGAWRDADSRNDQAAGVSFQASAGDGHQAPGEKGMQQADFDKTVQLQRMVDQRSVISDEKKVALLYLDKEEEESDGHWF</sequence>
<evidence type="ECO:0000259" key="4">
    <source>
        <dbReference type="PROSITE" id="PS51842"/>
    </source>
</evidence>
<dbReference type="Proteomes" id="UP000694923">
    <property type="component" value="Unplaced"/>
</dbReference>
<dbReference type="InterPro" id="IPR030634">
    <property type="entry name" value="SYNM"/>
</dbReference>
<feature type="domain" description="IF rod" evidence="4">
    <location>
        <begin position="1"/>
        <end position="83"/>
    </location>
</feature>
<evidence type="ECO:0000256" key="1">
    <source>
        <dbReference type="ARBA" id="ARBA00022754"/>
    </source>
</evidence>
<keyword evidence="1" id="KW-0403">Intermediate filament</keyword>
<evidence type="ECO:0000313" key="6">
    <source>
        <dbReference type="RefSeq" id="XP_008576804.1"/>
    </source>
</evidence>
<feature type="region of interest" description="Disordered" evidence="3">
    <location>
        <begin position="309"/>
        <end position="396"/>
    </location>
</feature>
<feature type="region of interest" description="Disordered" evidence="3">
    <location>
        <begin position="929"/>
        <end position="982"/>
    </location>
</feature>
<dbReference type="InterPro" id="IPR039008">
    <property type="entry name" value="IF_rod_dom"/>
</dbReference>
<reference evidence="6" key="1">
    <citation type="submission" date="2025-08" db="UniProtKB">
        <authorList>
            <consortium name="RefSeq"/>
        </authorList>
    </citation>
    <scope>IDENTIFICATION</scope>
</reference>
<accession>A0ABM0R863</accession>